<dbReference type="AlphaFoldDB" id="A0A0A9BK92"/>
<sequence>MIQQRGRHLRTWMINRYYVTTRFDKEISLTLLFSLSQKIESDNSLQTAASS</sequence>
<organism evidence="1">
    <name type="scientific">Arundo donax</name>
    <name type="common">Giant reed</name>
    <name type="synonym">Donax arundinaceus</name>
    <dbReference type="NCBI Taxonomy" id="35708"/>
    <lineage>
        <taxon>Eukaryota</taxon>
        <taxon>Viridiplantae</taxon>
        <taxon>Streptophyta</taxon>
        <taxon>Embryophyta</taxon>
        <taxon>Tracheophyta</taxon>
        <taxon>Spermatophyta</taxon>
        <taxon>Magnoliopsida</taxon>
        <taxon>Liliopsida</taxon>
        <taxon>Poales</taxon>
        <taxon>Poaceae</taxon>
        <taxon>PACMAD clade</taxon>
        <taxon>Arundinoideae</taxon>
        <taxon>Arundineae</taxon>
        <taxon>Arundo</taxon>
    </lineage>
</organism>
<protein>
    <submittedName>
        <fullName evidence="1">Uncharacterized protein</fullName>
    </submittedName>
</protein>
<evidence type="ECO:0000313" key="1">
    <source>
        <dbReference type="EMBL" id="JAD59687.1"/>
    </source>
</evidence>
<proteinExistence type="predicted"/>
<name>A0A0A9BK92_ARUDO</name>
<accession>A0A0A9BK92</accession>
<reference evidence="1" key="2">
    <citation type="journal article" date="2015" name="Data Brief">
        <title>Shoot transcriptome of the giant reed, Arundo donax.</title>
        <authorList>
            <person name="Barrero R.A."/>
            <person name="Guerrero F.D."/>
            <person name="Moolhuijzen P."/>
            <person name="Goolsby J.A."/>
            <person name="Tidwell J."/>
            <person name="Bellgard S.E."/>
            <person name="Bellgard M.I."/>
        </authorList>
    </citation>
    <scope>NUCLEOTIDE SEQUENCE</scope>
    <source>
        <tissue evidence="1">Shoot tissue taken approximately 20 cm above the soil surface</tissue>
    </source>
</reference>
<reference evidence="1" key="1">
    <citation type="submission" date="2014-09" db="EMBL/GenBank/DDBJ databases">
        <authorList>
            <person name="Magalhaes I.L.F."/>
            <person name="Oliveira U."/>
            <person name="Santos F.R."/>
            <person name="Vidigal T.H.D.A."/>
            <person name="Brescovit A.D."/>
            <person name="Santos A.J."/>
        </authorList>
    </citation>
    <scope>NUCLEOTIDE SEQUENCE</scope>
    <source>
        <tissue evidence="1">Shoot tissue taken approximately 20 cm above the soil surface</tissue>
    </source>
</reference>
<dbReference type="EMBL" id="GBRH01238208">
    <property type="protein sequence ID" value="JAD59687.1"/>
    <property type="molecule type" value="Transcribed_RNA"/>
</dbReference>